<sequence>MSNECVLPYYTAHSYRSVGVFNTSMGDLQRQLYKGGEYDIFKYAPMFESDFIQISKKGEVIDVHNRVRMVTVGIASTSPILPMPDVMLLARPARVCEEHAGYSRPTKGRGRKATKTFELTRLLPLKFVKISIHDREKQQLRLKLATGRTFYLQLCPSSDAREDLFYYWEKLVYLLRPPVESYTSTQTPQTGDLMTASMCLTDDNKSITTAELCGEGDQDEVRLHKLREVSGATSSAYAGGEGIQQAFHGMPHTPSANTKPPGPATGTAIAGTAAGHTAAGAAVAGMATGHTAGEAVAGTAAGCTAGAIGIAITKSSGPEKASAALAGVATNGPGKRGSSRAMAGAVNMSSEGVDVVLVGAASTSAQGGSALLTMATSPSPESNMSMVFAGVATTNKPVAESTGGPLVSNLQHEGCMSEGDGSQRVSQPSAEALKEKKERAKDKNPTRKSSHHHRTGRDKSTRKSSSHRSLDSHGTTREDKKEKVHSILKGKGHRSSSHKSASCSPTPKESRTTHKLGWNQSATSSASVDKKSSRIGSFFRSFRAIPASKTAMTSHDRGVDIVAKTVERLNIEAKMEKAQDGQDLEIMGTMTSETMETIIFEAKSI</sequence>
<reference evidence="5" key="1">
    <citation type="submission" date="2025-08" db="UniProtKB">
        <authorList>
            <consortium name="RefSeq"/>
        </authorList>
    </citation>
    <scope>IDENTIFICATION</scope>
</reference>
<feature type="region of interest" description="Disordered" evidence="2">
    <location>
        <begin position="398"/>
        <end position="532"/>
    </location>
</feature>
<evidence type="ECO:0000256" key="2">
    <source>
        <dbReference type="SAM" id="MobiDB-lite"/>
    </source>
</evidence>
<feature type="region of interest" description="Disordered" evidence="2">
    <location>
        <begin position="245"/>
        <end position="269"/>
    </location>
</feature>
<dbReference type="STRING" id="127582.A0A2Y9DLS0"/>
<evidence type="ECO:0000313" key="4">
    <source>
        <dbReference type="Proteomes" id="UP000248480"/>
    </source>
</evidence>
<comment type="similarity">
    <text evidence="1">Belongs to the GARIN family.</text>
</comment>
<dbReference type="Pfam" id="PF12480">
    <property type="entry name" value="GARIL_Rab2_bd"/>
    <property type="match status" value="1"/>
</dbReference>
<keyword evidence="4" id="KW-1185">Reference proteome</keyword>
<dbReference type="PANTHER" id="PTHR22574:SF2">
    <property type="entry name" value="GOLGI-ASSOCIATED RAB2 INTERACTOR PROTEIN 3"/>
    <property type="match status" value="1"/>
</dbReference>
<dbReference type="InterPro" id="IPR022168">
    <property type="entry name" value="GARIL-like_Rab2B-bd"/>
</dbReference>
<dbReference type="Proteomes" id="UP000248480">
    <property type="component" value="Unplaced"/>
</dbReference>
<evidence type="ECO:0000313" key="5">
    <source>
        <dbReference type="RefSeq" id="XP_004376983.1"/>
    </source>
</evidence>
<dbReference type="InParanoid" id="A0A2Y9DLS0"/>
<accession>A0A2Y9DLS0</accession>
<evidence type="ECO:0000256" key="1">
    <source>
        <dbReference type="ARBA" id="ARBA00038379"/>
    </source>
</evidence>
<dbReference type="GO" id="GO:0005634">
    <property type="term" value="C:nucleus"/>
    <property type="evidence" value="ECO:0007669"/>
    <property type="project" value="TreeGrafter"/>
</dbReference>
<dbReference type="GeneID" id="101340549"/>
<organism evidence="4 5">
    <name type="scientific">Trichechus manatus latirostris</name>
    <name type="common">Florida manatee</name>
    <dbReference type="NCBI Taxonomy" id="127582"/>
    <lineage>
        <taxon>Eukaryota</taxon>
        <taxon>Metazoa</taxon>
        <taxon>Chordata</taxon>
        <taxon>Craniata</taxon>
        <taxon>Vertebrata</taxon>
        <taxon>Euteleostomi</taxon>
        <taxon>Mammalia</taxon>
        <taxon>Eutheria</taxon>
        <taxon>Afrotheria</taxon>
        <taxon>Sirenia</taxon>
        <taxon>Trichechidae</taxon>
        <taxon>Trichechus</taxon>
    </lineage>
</organism>
<proteinExistence type="inferred from homology"/>
<gene>
    <name evidence="5" type="primary">LOC101340549</name>
</gene>
<name>A0A2Y9DLS0_TRIMA</name>
<dbReference type="FunCoup" id="A0A2Y9DLS0">
    <property type="interactions" value="53"/>
</dbReference>
<dbReference type="OrthoDB" id="9836864at2759"/>
<feature type="domain" description="Golgi associated RAB2 interactor protein-like Rab2B-binding" evidence="3">
    <location>
        <begin position="116"/>
        <end position="186"/>
    </location>
</feature>
<dbReference type="PANTHER" id="PTHR22574">
    <property type="match status" value="1"/>
</dbReference>
<feature type="compositionally biased region" description="Basic and acidic residues" evidence="2">
    <location>
        <begin position="432"/>
        <end position="445"/>
    </location>
</feature>
<protein>
    <submittedName>
        <fullName evidence="5">Protein FAM71B-like</fullName>
    </submittedName>
</protein>
<feature type="compositionally biased region" description="Polar residues" evidence="2">
    <location>
        <begin position="518"/>
        <end position="527"/>
    </location>
</feature>
<feature type="compositionally biased region" description="Basic residues" evidence="2">
    <location>
        <begin position="446"/>
        <end position="466"/>
    </location>
</feature>
<dbReference type="AlphaFoldDB" id="A0A2Y9DLS0"/>
<evidence type="ECO:0000259" key="3">
    <source>
        <dbReference type="Pfam" id="PF12480"/>
    </source>
</evidence>
<dbReference type="RefSeq" id="XP_004376983.1">
    <property type="nucleotide sequence ID" value="XM_004376926.2"/>
</dbReference>
<dbReference type="KEGG" id="tmu:101340549"/>
<feature type="compositionally biased region" description="Basic and acidic residues" evidence="2">
    <location>
        <begin position="468"/>
        <end position="485"/>
    </location>
</feature>
<feature type="compositionally biased region" description="Basic residues" evidence="2">
    <location>
        <begin position="486"/>
        <end position="497"/>
    </location>
</feature>